<dbReference type="PANTHER" id="PTHR41913:SF1">
    <property type="entry name" value="DUF1684 DOMAIN-CONTAINING PROTEIN"/>
    <property type="match status" value="1"/>
</dbReference>
<dbReference type="AlphaFoldDB" id="T1B632"/>
<protein>
    <submittedName>
        <fullName evidence="2">Protein containing DUF1684</fullName>
    </submittedName>
</protein>
<dbReference type="InterPro" id="IPR012467">
    <property type="entry name" value="DUF1684"/>
</dbReference>
<organism evidence="2">
    <name type="scientific">mine drainage metagenome</name>
    <dbReference type="NCBI Taxonomy" id="410659"/>
    <lineage>
        <taxon>unclassified sequences</taxon>
        <taxon>metagenomes</taxon>
        <taxon>ecological metagenomes</taxon>
    </lineage>
</organism>
<proteinExistence type="predicted"/>
<accession>T1B632</accession>
<dbReference type="EMBL" id="AUZY01007506">
    <property type="protein sequence ID" value="EQD49630.1"/>
    <property type="molecule type" value="Genomic_DNA"/>
</dbReference>
<evidence type="ECO:0000256" key="1">
    <source>
        <dbReference type="SAM" id="MobiDB-lite"/>
    </source>
</evidence>
<dbReference type="Pfam" id="PF07920">
    <property type="entry name" value="DUF1684"/>
    <property type="match status" value="1"/>
</dbReference>
<feature type="region of interest" description="Disordered" evidence="1">
    <location>
        <begin position="174"/>
        <end position="223"/>
    </location>
</feature>
<gene>
    <name evidence="2" type="ORF">B1B_11533</name>
</gene>
<comment type="caution">
    <text evidence="2">The sequence shown here is derived from an EMBL/GenBank/DDBJ whole genome shotgun (WGS) entry which is preliminary data.</text>
</comment>
<reference evidence="2" key="1">
    <citation type="submission" date="2013-08" db="EMBL/GenBank/DDBJ databases">
        <authorList>
            <person name="Mendez C."/>
            <person name="Richter M."/>
            <person name="Ferrer M."/>
            <person name="Sanchez J."/>
        </authorList>
    </citation>
    <scope>NUCLEOTIDE SEQUENCE</scope>
</reference>
<dbReference type="PANTHER" id="PTHR41913">
    <property type="entry name" value="DUF1684 DOMAIN-CONTAINING PROTEIN"/>
    <property type="match status" value="1"/>
</dbReference>
<name>T1B632_9ZZZZ</name>
<reference evidence="2" key="2">
    <citation type="journal article" date="2014" name="ISME J.">
        <title>Microbial stratification in low pH oxic and suboxic macroscopic growths along an acid mine drainage.</title>
        <authorList>
            <person name="Mendez-Garcia C."/>
            <person name="Mesa V."/>
            <person name="Sprenger R.R."/>
            <person name="Richter M."/>
            <person name="Diez M.S."/>
            <person name="Solano J."/>
            <person name="Bargiela R."/>
            <person name="Golyshina O.V."/>
            <person name="Manteca A."/>
            <person name="Ramos J.L."/>
            <person name="Gallego J.R."/>
            <person name="Llorente I."/>
            <person name="Martins Dos Santos V.A."/>
            <person name="Jensen O.N."/>
            <person name="Pelaez A.I."/>
            <person name="Sanchez J."/>
            <person name="Ferrer M."/>
        </authorList>
    </citation>
    <scope>NUCLEOTIDE SEQUENCE</scope>
</reference>
<evidence type="ECO:0000313" key="2">
    <source>
        <dbReference type="EMBL" id="EQD49630.1"/>
    </source>
</evidence>
<sequence length="223" mass="25542">MAKVDVYSRELQAERRARDEFMARDRESPFLSAGVPFHPLRYFPISRRYVVEARLARTDRPVEAYLRTNRDGQAVVRYLGDLAFTFRGQRLSLRLFHAGEGVGTSVFVPFRDGTSGRESYGPGRYLTLELSEDDRYRLDFNRAFNPYCAYTDAYECSFPPAENDLPVPIRAGERVWDPDRNPRGPSMAVLERTREELRRRAGGRRSSDGAAPGPSSRRRTSAH</sequence>